<keyword evidence="4" id="KW-1185">Reference proteome</keyword>
<evidence type="ECO:0000313" key="4">
    <source>
        <dbReference type="Proteomes" id="UP000197068"/>
    </source>
</evidence>
<dbReference type="InterPro" id="IPR000073">
    <property type="entry name" value="AB_hydrolase_1"/>
</dbReference>
<dbReference type="EC" id="3.1.-.-" evidence="3"/>
<dbReference type="GO" id="GO:0016787">
    <property type="term" value="F:hydrolase activity"/>
    <property type="evidence" value="ECO:0007669"/>
    <property type="project" value="UniProtKB-KW"/>
</dbReference>
<dbReference type="RefSeq" id="WP_057180313.1">
    <property type="nucleotide sequence ID" value="NZ_BDQM01000013.1"/>
</dbReference>
<name>A0ABQ0MVI7_9GAMM</name>
<sequence length="262" mass="29065">MTKQPEILNYKQTGTGEHLVLIHGLFGSLENLNMVAKPLSKTYCVTSVDVRNHGDSFHASSMKYSELAQDIINLLDHLNIETCLLLGHSMGGKIAMQVALAQPERIRKLLIADIAPVSYPPHHLKIITGLQAIDLSQVFKRKDADEQLAPFVDNLGIRQFLLRNLALNSHGEFAFKCSLSNISLCYPQIMQANELTANQVPYNGETLFIKGGISDYILPGHREAILALFPNSKAKIIQGAGHWLHAEKTLAFNKIVIDFIKS</sequence>
<dbReference type="PANTHER" id="PTHR46118:SF4">
    <property type="entry name" value="PROTEIN ABHD11"/>
    <property type="match status" value="1"/>
</dbReference>
<dbReference type="PRINTS" id="PR00412">
    <property type="entry name" value="EPOXHYDRLASE"/>
</dbReference>
<evidence type="ECO:0000256" key="1">
    <source>
        <dbReference type="ARBA" id="ARBA00022801"/>
    </source>
</evidence>
<dbReference type="InterPro" id="IPR029058">
    <property type="entry name" value="AB_hydrolase_fold"/>
</dbReference>
<organism evidence="3 4">
    <name type="scientific">Colwellia marinimaniae</name>
    <dbReference type="NCBI Taxonomy" id="1513592"/>
    <lineage>
        <taxon>Bacteria</taxon>
        <taxon>Pseudomonadati</taxon>
        <taxon>Pseudomonadota</taxon>
        <taxon>Gammaproteobacteria</taxon>
        <taxon>Alteromonadales</taxon>
        <taxon>Colwelliaceae</taxon>
        <taxon>Colwellia</taxon>
    </lineage>
</organism>
<evidence type="ECO:0000313" key="3">
    <source>
        <dbReference type="EMBL" id="GAW96370.1"/>
    </source>
</evidence>
<accession>A0ABQ0MVI7</accession>
<dbReference type="EMBL" id="BDQM01000013">
    <property type="protein sequence ID" value="GAW96370.1"/>
    <property type="molecule type" value="Genomic_DNA"/>
</dbReference>
<dbReference type="PANTHER" id="PTHR46118">
    <property type="entry name" value="PROTEIN ABHD11"/>
    <property type="match status" value="1"/>
</dbReference>
<reference evidence="3 4" key="1">
    <citation type="submission" date="2017-06" db="EMBL/GenBank/DDBJ databases">
        <title>Whole Genome Sequences of Colwellia marinimaniae MTCD1.</title>
        <authorList>
            <person name="Kusumoto H."/>
            <person name="Inoue M."/>
            <person name="Tanikawa K."/>
            <person name="Maeji H."/>
            <person name="Cameron J.H."/>
            <person name="Bartlett D.H."/>
        </authorList>
    </citation>
    <scope>NUCLEOTIDE SEQUENCE [LARGE SCALE GENOMIC DNA]</scope>
    <source>
        <strain evidence="3 4">MTCD1</strain>
    </source>
</reference>
<dbReference type="Proteomes" id="UP000197068">
    <property type="component" value="Unassembled WGS sequence"/>
</dbReference>
<feature type="domain" description="AB hydrolase-1" evidence="2">
    <location>
        <begin position="18"/>
        <end position="248"/>
    </location>
</feature>
<gene>
    <name evidence="3" type="ORF">MTCD1_01984</name>
</gene>
<evidence type="ECO:0000259" key="2">
    <source>
        <dbReference type="Pfam" id="PF00561"/>
    </source>
</evidence>
<comment type="caution">
    <text evidence="3">The sequence shown here is derived from an EMBL/GenBank/DDBJ whole genome shotgun (WGS) entry which is preliminary data.</text>
</comment>
<proteinExistence type="predicted"/>
<protein>
    <submittedName>
        <fullName evidence="3">Acyl-CoA esterase</fullName>
        <ecNumber evidence="3">3.1.-.-</ecNumber>
    </submittedName>
</protein>
<keyword evidence="1 3" id="KW-0378">Hydrolase</keyword>
<dbReference type="Gene3D" id="3.40.50.1820">
    <property type="entry name" value="alpha/beta hydrolase"/>
    <property type="match status" value="1"/>
</dbReference>
<dbReference type="PRINTS" id="PR00111">
    <property type="entry name" value="ABHYDROLASE"/>
</dbReference>
<dbReference type="Pfam" id="PF00561">
    <property type="entry name" value="Abhydrolase_1"/>
    <property type="match status" value="1"/>
</dbReference>
<dbReference type="SUPFAM" id="SSF53474">
    <property type="entry name" value="alpha/beta-Hydrolases"/>
    <property type="match status" value="1"/>
</dbReference>
<dbReference type="InterPro" id="IPR000639">
    <property type="entry name" value="Epox_hydrolase-like"/>
</dbReference>